<dbReference type="Gene3D" id="2.160.20.10">
    <property type="entry name" value="Single-stranded right-handed beta-helix, Pectin lyase-like"/>
    <property type="match status" value="1"/>
</dbReference>
<sequence>MEAIYVSHDGGTHWIDAKQRETKTLEVAISQSQPGHLIRLIAGTYNISQPLRLPRSGTVDQPIVIRGDSGVVLDGNRGPDATVSATNPGASRFALFQLIDVDHIRIEEIVIRRAWPSAVYIENSCDLSFAGLDISDGTYAFYANGPRTERIRIQACRWVQDVAIWRTIRWDEIHDGKDEDGNVIKVPYRYLNGAFFGSDDIAGDVEISNNDIRDCYNGIRMDVSADNAGAPVGTFNRDVRILDNRFSYIRDNPVEPEAIAVGWWIGRNRFFNCHKLFSQDGVKGGFWYYFGNICWFDSRPGPEGDEYNGGAVFKLGKGGSVPQPDYVSACLHNSFFLRQKYIKKGTTRGLINARNAIDHADPTALPDQMMPLDQSFLGNQEDLQLSTSPPLPVRFEGDLANHPTYPAVFDPYDGVLHDPRPAEGPLFENSLAGQFDLAECHRVPYSCGLEIPLPDGTTWHSPRAYWPGAITNGRVIFGPEYVPVDLEYVQSLPIPGQRTTSS</sequence>
<evidence type="ECO:0000313" key="1">
    <source>
        <dbReference type="EMBL" id="MBN8197202.1"/>
    </source>
</evidence>
<dbReference type="InterPro" id="IPR012334">
    <property type="entry name" value="Pectin_lyas_fold"/>
</dbReference>
<organism evidence="1 2">
    <name type="scientific">Thalassospira povalilytica</name>
    <dbReference type="NCBI Taxonomy" id="732237"/>
    <lineage>
        <taxon>Bacteria</taxon>
        <taxon>Pseudomonadati</taxon>
        <taxon>Pseudomonadota</taxon>
        <taxon>Alphaproteobacteria</taxon>
        <taxon>Rhodospirillales</taxon>
        <taxon>Thalassospiraceae</taxon>
        <taxon>Thalassospira</taxon>
    </lineage>
</organism>
<name>A0A8I1M9B8_9PROT</name>
<dbReference type="AlphaFoldDB" id="A0A8I1M9B8"/>
<accession>A0A8I1M9B8</accession>
<gene>
    <name evidence="1" type="ORF">JF547_12090</name>
</gene>
<comment type="caution">
    <text evidence="1">The sequence shown here is derived from an EMBL/GenBank/DDBJ whole genome shotgun (WGS) entry which is preliminary data.</text>
</comment>
<dbReference type="EMBL" id="JAEKJW010000002">
    <property type="protein sequence ID" value="MBN8197202.1"/>
    <property type="molecule type" value="Genomic_DNA"/>
</dbReference>
<dbReference type="SMART" id="SM00710">
    <property type="entry name" value="PbH1"/>
    <property type="match status" value="4"/>
</dbReference>
<protein>
    <recommendedName>
        <fullName evidence="3">Right handed beta helix domain-containing protein</fullName>
    </recommendedName>
</protein>
<dbReference type="InterPro" id="IPR011050">
    <property type="entry name" value="Pectin_lyase_fold/virulence"/>
</dbReference>
<dbReference type="Proteomes" id="UP000664405">
    <property type="component" value="Unassembled WGS sequence"/>
</dbReference>
<evidence type="ECO:0008006" key="3">
    <source>
        <dbReference type="Google" id="ProtNLM"/>
    </source>
</evidence>
<dbReference type="InterPro" id="IPR006626">
    <property type="entry name" value="PbH1"/>
</dbReference>
<reference evidence="1" key="1">
    <citation type="submission" date="2020-12" db="EMBL/GenBank/DDBJ databases">
        <title>Oil enriched cultivation method for isolating marine PHA-producing bacteria.</title>
        <authorList>
            <person name="Zheng W."/>
            <person name="Yu S."/>
            <person name="Huang Y."/>
        </authorList>
    </citation>
    <scope>NUCLEOTIDE SEQUENCE</scope>
    <source>
        <strain evidence="1">SY-2-3</strain>
    </source>
</reference>
<dbReference type="RefSeq" id="WP_206927554.1">
    <property type="nucleotide sequence ID" value="NZ_JAEKJW010000002.1"/>
</dbReference>
<dbReference type="SUPFAM" id="SSF51126">
    <property type="entry name" value="Pectin lyase-like"/>
    <property type="match status" value="1"/>
</dbReference>
<proteinExistence type="predicted"/>
<evidence type="ECO:0000313" key="2">
    <source>
        <dbReference type="Proteomes" id="UP000664405"/>
    </source>
</evidence>